<reference evidence="2 3" key="1">
    <citation type="submission" date="2018-03" db="EMBL/GenBank/DDBJ databases">
        <title>The draft genome of Mesorhizobium sp. 6GN-30.</title>
        <authorList>
            <person name="Liu L."/>
            <person name="Li L."/>
            <person name="Wang T."/>
            <person name="Zhang X."/>
            <person name="Liang L."/>
        </authorList>
    </citation>
    <scope>NUCLEOTIDE SEQUENCE [LARGE SCALE GENOMIC DNA]</scope>
    <source>
        <strain evidence="2 3">6GN30</strain>
    </source>
</reference>
<dbReference type="EMBL" id="PXYK01000034">
    <property type="protein sequence ID" value="PSJ53165.1"/>
    <property type="molecule type" value="Genomic_DNA"/>
</dbReference>
<dbReference type="AlphaFoldDB" id="A0A2P7RSH8"/>
<sequence>MTKLPANPQSHARNARAAALAALAILPFLSGQGLAAEAWQEAGSGAVAILPVPTGATAITGGSLVCAEQRWSLRLRTGPRETPTSAVPAQLSVDAKTYPILAEQQARTITLPLSREIVEALKGGSRLTADLGSDDTVTAAFPLRGSRKVIEAVAPLCSQVDMSAYAKIELSETDAAVETARSLLEEEIGLFRAATTATPKVAATRLDRGAGKEMLFATLCGSAWYYGRTGCGLFGFVRTGPVGGWREAYNSEGLAIYTDASTSNGGWPNLVTLDRFDLEPMHWSWNGERYEPRDPLIAADEDPRTGTITP</sequence>
<gene>
    <name evidence="2" type="ORF">C7I84_25640</name>
</gene>
<accession>A0A2P7RSH8</accession>
<dbReference type="Proteomes" id="UP000241229">
    <property type="component" value="Unassembled WGS sequence"/>
</dbReference>
<keyword evidence="1" id="KW-0732">Signal</keyword>
<feature type="signal peptide" evidence="1">
    <location>
        <begin position="1"/>
        <end position="35"/>
    </location>
</feature>
<proteinExistence type="predicted"/>
<feature type="chain" id="PRO_5015140511" evidence="1">
    <location>
        <begin position="36"/>
        <end position="310"/>
    </location>
</feature>
<keyword evidence="3" id="KW-1185">Reference proteome</keyword>
<evidence type="ECO:0000313" key="2">
    <source>
        <dbReference type="EMBL" id="PSJ53165.1"/>
    </source>
</evidence>
<protein>
    <submittedName>
        <fullName evidence="2">Uncharacterized protein</fullName>
    </submittedName>
</protein>
<evidence type="ECO:0000313" key="3">
    <source>
        <dbReference type="Proteomes" id="UP000241229"/>
    </source>
</evidence>
<dbReference type="RefSeq" id="WP_106775061.1">
    <property type="nucleotide sequence ID" value="NZ_PXYK01000034.1"/>
</dbReference>
<dbReference type="OrthoDB" id="8079851at2"/>
<name>A0A2P7RSH8_9HYPH</name>
<organism evidence="2 3">
    <name type="scientific">Kumtagia ephedrae</name>
    <dbReference type="NCBI Taxonomy" id="2116701"/>
    <lineage>
        <taxon>Bacteria</taxon>
        <taxon>Pseudomonadati</taxon>
        <taxon>Pseudomonadota</taxon>
        <taxon>Alphaproteobacteria</taxon>
        <taxon>Hyphomicrobiales</taxon>
        <taxon>Phyllobacteriaceae</taxon>
        <taxon>Kumtagia</taxon>
    </lineage>
</organism>
<evidence type="ECO:0000256" key="1">
    <source>
        <dbReference type="SAM" id="SignalP"/>
    </source>
</evidence>
<comment type="caution">
    <text evidence="2">The sequence shown here is derived from an EMBL/GenBank/DDBJ whole genome shotgun (WGS) entry which is preliminary data.</text>
</comment>